<gene>
    <name evidence="1" type="ORF">LTRI10_LOCUS53514</name>
</gene>
<dbReference type="Proteomes" id="UP001497516">
    <property type="component" value="Chromosome 9"/>
</dbReference>
<organism evidence="1 2">
    <name type="scientific">Linum trigynum</name>
    <dbReference type="NCBI Taxonomy" id="586398"/>
    <lineage>
        <taxon>Eukaryota</taxon>
        <taxon>Viridiplantae</taxon>
        <taxon>Streptophyta</taxon>
        <taxon>Embryophyta</taxon>
        <taxon>Tracheophyta</taxon>
        <taxon>Spermatophyta</taxon>
        <taxon>Magnoliopsida</taxon>
        <taxon>eudicotyledons</taxon>
        <taxon>Gunneridae</taxon>
        <taxon>Pentapetalae</taxon>
        <taxon>rosids</taxon>
        <taxon>fabids</taxon>
        <taxon>Malpighiales</taxon>
        <taxon>Linaceae</taxon>
        <taxon>Linum</taxon>
    </lineage>
</organism>
<reference evidence="1 2" key="1">
    <citation type="submission" date="2024-04" db="EMBL/GenBank/DDBJ databases">
        <authorList>
            <person name="Fracassetti M."/>
        </authorList>
    </citation>
    <scope>NUCLEOTIDE SEQUENCE [LARGE SCALE GENOMIC DNA]</scope>
</reference>
<dbReference type="AlphaFoldDB" id="A0AAV2GU78"/>
<protein>
    <submittedName>
        <fullName evidence="1">Uncharacterized protein</fullName>
    </submittedName>
</protein>
<keyword evidence="2" id="KW-1185">Reference proteome</keyword>
<sequence length="184" mass="19882">MNPVPINANPIRVSSPRSMANTAVAANVVALVTGTASEIGASLRRAKKVAEAERLIKKGMEYCQNSRRLIALLSEEMSFRWSAVDFGAAAGDPGDLLSYSRAPRRIKALVAPQMRPTATIFSTSPGIDGSSRWLLAAAMVVSLNRRLSKGQEERLLSFRLPDERIACCRVWEANHGSGNQTGTV</sequence>
<evidence type="ECO:0000313" key="1">
    <source>
        <dbReference type="EMBL" id="CAL1414348.1"/>
    </source>
</evidence>
<evidence type="ECO:0000313" key="2">
    <source>
        <dbReference type="Proteomes" id="UP001497516"/>
    </source>
</evidence>
<name>A0AAV2GU78_9ROSI</name>
<accession>A0AAV2GU78</accession>
<dbReference type="EMBL" id="OZ034822">
    <property type="protein sequence ID" value="CAL1414348.1"/>
    <property type="molecule type" value="Genomic_DNA"/>
</dbReference>
<proteinExistence type="predicted"/>